<dbReference type="Proteomes" id="UP000567179">
    <property type="component" value="Unassembled WGS sequence"/>
</dbReference>
<evidence type="ECO:0000313" key="3">
    <source>
        <dbReference type="EMBL" id="KAF5310848.1"/>
    </source>
</evidence>
<reference evidence="3 4" key="1">
    <citation type="journal article" date="2020" name="ISME J.">
        <title>Uncovering the hidden diversity of litter-decomposition mechanisms in mushroom-forming fungi.</title>
        <authorList>
            <person name="Floudas D."/>
            <person name="Bentzer J."/>
            <person name="Ahren D."/>
            <person name="Johansson T."/>
            <person name="Persson P."/>
            <person name="Tunlid A."/>
        </authorList>
    </citation>
    <scope>NUCLEOTIDE SEQUENCE [LARGE SCALE GENOMIC DNA]</scope>
    <source>
        <strain evidence="3 4">CBS 101986</strain>
    </source>
</reference>
<dbReference type="Gene3D" id="3.30.200.20">
    <property type="entry name" value="Phosphorylase Kinase, domain 1"/>
    <property type="match status" value="1"/>
</dbReference>
<proteinExistence type="predicted"/>
<evidence type="ECO:0000259" key="2">
    <source>
        <dbReference type="PROSITE" id="PS50011"/>
    </source>
</evidence>
<dbReference type="GO" id="GO:0005524">
    <property type="term" value="F:ATP binding"/>
    <property type="evidence" value="ECO:0007669"/>
    <property type="project" value="InterPro"/>
</dbReference>
<dbReference type="GO" id="GO:0004672">
    <property type="term" value="F:protein kinase activity"/>
    <property type="evidence" value="ECO:0007669"/>
    <property type="project" value="InterPro"/>
</dbReference>
<dbReference type="AlphaFoldDB" id="A0A8H5AU03"/>
<evidence type="ECO:0000313" key="4">
    <source>
        <dbReference type="Proteomes" id="UP000567179"/>
    </source>
</evidence>
<dbReference type="Gene3D" id="1.10.510.10">
    <property type="entry name" value="Transferase(Phosphotransferase) domain 1"/>
    <property type="match status" value="1"/>
</dbReference>
<organism evidence="3 4">
    <name type="scientific">Psilocybe cf. subviscida</name>
    <dbReference type="NCBI Taxonomy" id="2480587"/>
    <lineage>
        <taxon>Eukaryota</taxon>
        <taxon>Fungi</taxon>
        <taxon>Dikarya</taxon>
        <taxon>Basidiomycota</taxon>
        <taxon>Agaricomycotina</taxon>
        <taxon>Agaricomycetes</taxon>
        <taxon>Agaricomycetidae</taxon>
        <taxon>Agaricales</taxon>
        <taxon>Agaricineae</taxon>
        <taxon>Strophariaceae</taxon>
        <taxon>Psilocybe</taxon>
    </lineage>
</organism>
<evidence type="ECO:0000256" key="1">
    <source>
        <dbReference type="SAM" id="MobiDB-lite"/>
    </source>
</evidence>
<accession>A0A8H5AU03</accession>
<dbReference type="OrthoDB" id="2521594at2759"/>
<feature type="compositionally biased region" description="Basic and acidic residues" evidence="1">
    <location>
        <begin position="679"/>
        <end position="693"/>
    </location>
</feature>
<keyword evidence="4" id="KW-1185">Reference proteome</keyword>
<name>A0A8H5AU03_9AGAR</name>
<dbReference type="SMART" id="SM00220">
    <property type="entry name" value="S_TKc"/>
    <property type="match status" value="1"/>
</dbReference>
<comment type="caution">
    <text evidence="3">The sequence shown here is derived from an EMBL/GenBank/DDBJ whole genome shotgun (WGS) entry which is preliminary data.</text>
</comment>
<dbReference type="SUPFAM" id="SSF56112">
    <property type="entry name" value="Protein kinase-like (PK-like)"/>
    <property type="match status" value="1"/>
</dbReference>
<sequence>MSGPSSSLPRDDAFPPAIQKLLDCALPASDPQPDAPDPIDCPLTFYDRHIASNLILKSIKIAPSLAETLTHHVRVSVSQFFEKGHKFPSSTFPRLVGGQGTRIHFAYSVGCSYAYTVGNDLAELAAKIIIYPDIPEWYPVLVFVPGDYEGPLVKSFFKEGRPVPDFYSIPSPDEFRMKELMERLPAQRLEVVRDMPKLNSWLACWTFFASTRQGRSMVADMPYASRFDWASASTEGASAHSTLPSPPDAPDGLSWEYVQSLRSTRSRSSQSVPKSPYSGDIRQIKVPPWRPKGAYKPASKDYIQKAWISAIREDCTFLIFNCGRYERIGIRDRSSQTLYLSDLIDTACTPDYGRMHLGVHLAIIEDVYARHDAKKKYHAEWARAMEKSASYFSDSSSHRKQPRRTDSTEPPYTFANGGELYEVSEVEKEAAGRSVLLLRLKYDFYDSPSPSSFMRIGSSCVKGLFNSVFALASPEKRVYKAHEHISITLGPPVGSGAVGTVHKAWIELCTRNGNVLRHSCVVKLAFDEVAQKALRNEFNAYYHLATKGVFEAVVRVHGFFRDIDTGTVALVMDHGGRSLWNIEHAKNKDYQYDYVVVDKEQQDIFLGALERIHSAGISHNDIRLQNLLVNDTKEISIIDFDSATYDLEDAEDDIETLSNTVVFIPDDSTDSADSETASDCDHMEGLQDEHGSS</sequence>
<dbReference type="PROSITE" id="PS00109">
    <property type="entry name" value="PROTEIN_KINASE_TYR"/>
    <property type="match status" value="1"/>
</dbReference>
<dbReference type="InterPro" id="IPR011009">
    <property type="entry name" value="Kinase-like_dom_sf"/>
</dbReference>
<feature type="compositionally biased region" description="Acidic residues" evidence="1">
    <location>
        <begin position="667"/>
        <end position="678"/>
    </location>
</feature>
<dbReference type="Pfam" id="PF00069">
    <property type="entry name" value="Pkinase"/>
    <property type="match status" value="1"/>
</dbReference>
<dbReference type="InterPro" id="IPR000719">
    <property type="entry name" value="Prot_kinase_dom"/>
</dbReference>
<dbReference type="EMBL" id="JAACJJ010000057">
    <property type="protein sequence ID" value="KAF5310848.1"/>
    <property type="molecule type" value="Genomic_DNA"/>
</dbReference>
<dbReference type="PROSITE" id="PS50011">
    <property type="entry name" value="PROTEIN_KINASE_DOM"/>
    <property type="match status" value="1"/>
</dbReference>
<feature type="region of interest" description="Disordered" evidence="1">
    <location>
        <begin position="665"/>
        <end position="693"/>
    </location>
</feature>
<gene>
    <name evidence="3" type="ORF">D9619_008002</name>
</gene>
<feature type="region of interest" description="Disordered" evidence="1">
    <location>
        <begin position="393"/>
        <end position="413"/>
    </location>
</feature>
<dbReference type="InterPro" id="IPR008266">
    <property type="entry name" value="Tyr_kinase_AS"/>
</dbReference>
<feature type="domain" description="Protein kinase" evidence="2">
    <location>
        <begin position="487"/>
        <end position="693"/>
    </location>
</feature>
<protein>
    <recommendedName>
        <fullName evidence="2">Protein kinase domain-containing protein</fullName>
    </recommendedName>
</protein>